<evidence type="ECO:0000313" key="2">
    <source>
        <dbReference type="EMBL" id="GBP91427.1"/>
    </source>
</evidence>
<dbReference type="EMBL" id="BGZK01002169">
    <property type="protein sequence ID" value="GBP91427.1"/>
    <property type="molecule type" value="Genomic_DNA"/>
</dbReference>
<reference evidence="2 3" key="1">
    <citation type="journal article" date="2019" name="Commun. Biol.">
        <title>The bagworm genome reveals a unique fibroin gene that provides high tensile strength.</title>
        <authorList>
            <person name="Kono N."/>
            <person name="Nakamura H."/>
            <person name="Ohtoshi R."/>
            <person name="Tomita M."/>
            <person name="Numata K."/>
            <person name="Arakawa K."/>
        </authorList>
    </citation>
    <scope>NUCLEOTIDE SEQUENCE [LARGE SCALE GENOMIC DNA]</scope>
</reference>
<organism evidence="2 3">
    <name type="scientific">Eumeta variegata</name>
    <name type="common">Bagworm moth</name>
    <name type="synonym">Eumeta japonica</name>
    <dbReference type="NCBI Taxonomy" id="151549"/>
    <lineage>
        <taxon>Eukaryota</taxon>
        <taxon>Metazoa</taxon>
        <taxon>Ecdysozoa</taxon>
        <taxon>Arthropoda</taxon>
        <taxon>Hexapoda</taxon>
        <taxon>Insecta</taxon>
        <taxon>Pterygota</taxon>
        <taxon>Neoptera</taxon>
        <taxon>Endopterygota</taxon>
        <taxon>Lepidoptera</taxon>
        <taxon>Glossata</taxon>
        <taxon>Ditrysia</taxon>
        <taxon>Tineoidea</taxon>
        <taxon>Psychidae</taxon>
        <taxon>Oiketicinae</taxon>
        <taxon>Eumeta</taxon>
    </lineage>
</organism>
<feature type="region of interest" description="Disordered" evidence="1">
    <location>
        <begin position="1"/>
        <end position="21"/>
    </location>
</feature>
<keyword evidence="3" id="KW-1185">Reference proteome</keyword>
<proteinExistence type="predicted"/>
<dbReference type="AlphaFoldDB" id="A0A4C1ZXS6"/>
<dbReference type="Proteomes" id="UP000299102">
    <property type="component" value="Unassembled WGS sequence"/>
</dbReference>
<protein>
    <submittedName>
        <fullName evidence="2">Uncharacterized protein</fullName>
    </submittedName>
</protein>
<name>A0A4C1ZXS6_EUMVA</name>
<comment type="caution">
    <text evidence="2">The sequence shown here is derived from an EMBL/GenBank/DDBJ whole genome shotgun (WGS) entry which is preliminary data.</text>
</comment>
<evidence type="ECO:0000256" key="1">
    <source>
        <dbReference type="SAM" id="MobiDB-lite"/>
    </source>
</evidence>
<evidence type="ECO:0000313" key="3">
    <source>
        <dbReference type="Proteomes" id="UP000299102"/>
    </source>
</evidence>
<accession>A0A4C1ZXS6</accession>
<gene>
    <name evidence="2" type="ORF">EVAR_36624_1</name>
</gene>
<sequence length="113" mass="13061">MRNGVEPEQSKRRSAKPYGLSANECPLPKIKFTQHMLRSERFDLALKTSQHRRIILPRIKLVKFWRSSYNIVSCDVYGQERYGHGFVVVVSHSGLTVADTPTAKRRHSRLLLL</sequence>